<feature type="binding site" evidence="13">
    <location>
        <position position="294"/>
    </location>
    <ligand>
        <name>L-glutamine</name>
        <dbReference type="ChEBI" id="CHEBI:58359"/>
    </ligand>
</feature>
<dbReference type="GO" id="GO:0005524">
    <property type="term" value="F:ATP binding"/>
    <property type="evidence" value="ECO:0007669"/>
    <property type="project" value="UniProtKB-UniRule"/>
</dbReference>
<protein>
    <recommendedName>
        <fullName evidence="13">Carbamoyl phosphate synthase small chain</fullName>
        <ecNumber evidence="13">6.3.5.5</ecNumber>
    </recommendedName>
    <alternativeName>
        <fullName evidence="13">Carbamoyl phosphate synthetase glutamine chain</fullName>
    </alternativeName>
</protein>
<feature type="binding site" evidence="13">
    <location>
        <position position="296"/>
    </location>
    <ligand>
        <name>L-glutamine</name>
        <dbReference type="ChEBI" id="CHEBI:58359"/>
    </ligand>
</feature>
<evidence type="ECO:0000256" key="12">
    <source>
        <dbReference type="ARBA" id="ARBA00049285"/>
    </source>
</evidence>
<feature type="binding site" evidence="13">
    <location>
        <position position="47"/>
    </location>
    <ligand>
        <name>L-glutamine</name>
        <dbReference type="ChEBI" id="CHEBI:58359"/>
    </ligand>
</feature>
<dbReference type="GO" id="GO:0006526">
    <property type="term" value="P:L-arginine biosynthetic process"/>
    <property type="evidence" value="ECO:0007669"/>
    <property type="project" value="UniProtKB-UniRule"/>
</dbReference>
<dbReference type="OMA" id="CFSVQYH"/>
<dbReference type="InterPro" id="IPR036480">
    <property type="entry name" value="CarbP_synth_ssu_N_sf"/>
</dbReference>
<keyword evidence="7 13" id="KW-0547">Nucleotide-binding</keyword>
<feature type="binding site" evidence="13">
    <location>
        <position position="226"/>
    </location>
    <ligand>
        <name>L-glutamine</name>
        <dbReference type="ChEBI" id="CHEBI:58359"/>
    </ligand>
</feature>
<dbReference type="Pfam" id="PF00988">
    <property type="entry name" value="CPSase_sm_chain"/>
    <property type="match status" value="1"/>
</dbReference>
<dbReference type="SUPFAM" id="SSF52317">
    <property type="entry name" value="Class I glutamine amidotransferase-like"/>
    <property type="match status" value="1"/>
</dbReference>
<keyword evidence="8 13" id="KW-0067">ATP-binding</keyword>
<evidence type="ECO:0000256" key="9">
    <source>
        <dbReference type="ARBA" id="ARBA00022962"/>
    </source>
</evidence>
<dbReference type="HAMAP" id="MF_01209">
    <property type="entry name" value="CPSase_S_chain"/>
    <property type="match status" value="1"/>
</dbReference>
<dbReference type="SUPFAM" id="SSF52021">
    <property type="entry name" value="Carbamoyl phosphate synthetase, small subunit N-terminal domain"/>
    <property type="match status" value="1"/>
</dbReference>
<evidence type="ECO:0000256" key="11">
    <source>
        <dbReference type="ARBA" id="ARBA00044031"/>
    </source>
</evidence>
<dbReference type="InterPro" id="IPR029062">
    <property type="entry name" value="Class_I_gatase-like"/>
</dbReference>
<dbReference type="GO" id="GO:0006207">
    <property type="term" value="P:'de novo' pyrimidine nucleobase biosynthetic process"/>
    <property type="evidence" value="ECO:0007669"/>
    <property type="project" value="InterPro"/>
</dbReference>
<feature type="domain" description="Carbamoyl-phosphate synthase small subunit N-terminal" evidence="14">
    <location>
        <begin position="3"/>
        <end position="133"/>
    </location>
</feature>
<evidence type="ECO:0000313" key="16">
    <source>
        <dbReference type="Proteomes" id="UP000058636"/>
    </source>
</evidence>
<comment type="catalytic activity">
    <reaction evidence="13">
        <text>hydrogencarbonate + L-glutamine + 2 ATP + H2O = carbamoyl phosphate + L-glutamate + 2 ADP + phosphate + 2 H(+)</text>
        <dbReference type="Rhea" id="RHEA:18633"/>
        <dbReference type="ChEBI" id="CHEBI:15377"/>
        <dbReference type="ChEBI" id="CHEBI:15378"/>
        <dbReference type="ChEBI" id="CHEBI:17544"/>
        <dbReference type="ChEBI" id="CHEBI:29985"/>
        <dbReference type="ChEBI" id="CHEBI:30616"/>
        <dbReference type="ChEBI" id="CHEBI:43474"/>
        <dbReference type="ChEBI" id="CHEBI:58228"/>
        <dbReference type="ChEBI" id="CHEBI:58359"/>
        <dbReference type="ChEBI" id="CHEBI:456216"/>
        <dbReference type="EC" id="6.3.5.5"/>
    </reaction>
</comment>
<evidence type="ECO:0000256" key="8">
    <source>
        <dbReference type="ARBA" id="ARBA00022840"/>
    </source>
</evidence>
<gene>
    <name evidence="13" type="primary">carA</name>
    <name evidence="15" type="ORF">XD57_0207</name>
</gene>
<dbReference type="UniPathway" id="UPA00070">
    <property type="reaction ID" value="UER00115"/>
</dbReference>
<evidence type="ECO:0000256" key="6">
    <source>
        <dbReference type="ARBA" id="ARBA00022605"/>
    </source>
</evidence>
<feature type="binding site" evidence="13">
    <location>
        <position position="256"/>
    </location>
    <ligand>
        <name>L-glutamine</name>
        <dbReference type="ChEBI" id="CHEBI:58359"/>
    </ligand>
</feature>
<dbReference type="Gene3D" id="3.40.50.880">
    <property type="match status" value="1"/>
</dbReference>
<name>A0A101ERS6_9THEM</name>
<keyword evidence="9 13" id="KW-0315">Glutamine amidotransferase</keyword>
<keyword evidence="6 13" id="KW-0028">Amino-acid biosynthesis</keyword>
<feature type="binding site" evidence="13">
    <location>
        <position position="253"/>
    </location>
    <ligand>
        <name>L-glutamine</name>
        <dbReference type="ChEBI" id="CHEBI:58359"/>
    </ligand>
</feature>
<dbReference type="InterPro" id="IPR035686">
    <property type="entry name" value="CPSase_GATase1"/>
</dbReference>
<dbReference type="GO" id="GO:0044205">
    <property type="term" value="P:'de novo' UMP biosynthetic process"/>
    <property type="evidence" value="ECO:0007669"/>
    <property type="project" value="UniProtKB-UniRule"/>
</dbReference>
<dbReference type="InterPro" id="IPR006274">
    <property type="entry name" value="CarbamoylP_synth_ssu"/>
</dbReference>
<comment type="catalytic activity">
    <reaction evidence="12 13">
        <text>L-glutamine + H2O = L-glutamate + NH4(+)</text>
        <dbReference type="Rhea" id="RHEA:15889"/>
        <dbReference type="ChEBI" id="CHEBI:15377"/>
        <dbReference type="ChEBI" id="CHEBI:28938"/>
        <dbReference type="ChEBI" id="CHEBI:29985"/>
        <dbReference type="ChEBI" id="CHEBI:58359"/>
    </reaction>
</comment>
<dbReference type="EMBL" id="LGFG01000008">
    <property type="protein sequence ID" value="KUK23707.1"/>
    <property type="molecule type" value="Genomic_DNA"/>
</dbReference>
<keyword evidence="10 13" id="KW-0665">Pyrimidine biosynthesis</keyword>
<evidence type="ECO:0000256" key="5">
    <source>
        <dbReference type="ARBA" id="ARBA00022598"/>
    </source>
</evidence>
<dbReference type="InterPro" id="IPR017926">
    <property type="entry name" value="GATASE"/>
</dbReference>
<keyword evidence="4 13" id="KW-0055">Arginine biosynthesis</keyword>
<reference evidence="15 16" key="1">
    <citation type="journal article" date="2015" name="MBio">
        <title>Genome-Resolved Metagenomic Analysis Reveals Roles for Candidate Phyla and Other Microbial Community Members in Biogeochemical Transformations in Oil Reservoirs.</title>
        <authorList>
            <person name="Hu P."/>
            <person name="Tom L."/>
            <person name="Singh A."/>
            <person name="Thomas B.C."/>
            <person name="Baker B.J."/>
            <person name="Piceno Y.M."/>
            <person name="Andersen G.L."/>
            <person name="Banfield J.F."/>
        </authorList>
    </citation>
    <scope>NUCLEOTIDE SEQUENCE [LARGE SCALE GENOMIC DNA]</scope>
    <source>
        <strain evidence="15">46_26</strain>
    </source>
</reference>
<evidence type="ECO:0000256" key="3">
    <source>
        <dbReference type="ARBA" id="ARBA00007800"/>
    </source>
</evidence>
<comment type="pathway">
    <text evidence="1 13">Pyrimidine metabolism; UMP biosynthesis via de novo pathway; (S)-dihydroorotate from bicarbonate: step 1/3.</text>
</comment>
<evidence type="ECO:0000256" key="13">
    <source>
        <dbReference type="HAMAP-Rule" id="MF_01209"/>
    </source>
</evidence>
<dbReference type="UniPathway" id="UPA00068">
    <property type="reaction ID" value="UER00171"/>
</dbReference>
<comment type="subunit">
    <text evidence="13">Composed of two chains; the small (or glutamine) chain promotes the hydrolysis of glutamine to ammonia, which is used by the large (or ammonia) chain to synthesize carbamoyl phosphate. Tetramer of heterodimers (alpha,beta)4.</text>
</comment>
<evidence type="ECO:0000256" key="7">
    <source>
        <dbReference type="ARBA" id="ARBA00022741"/>
    </source>
</evidence>
<dbReference type="GO" id="GO:0004088">
    <property type="term" value="F:carbamoyl-phosphate synthase (glutamine-hydrolyzing) activity"/>
    <property type="evidence" value="ECO:0007669"/>
    <property type="project" value="UniProtKB-UniRule"/>
</dbReference>
<dbReference type="InterPro" id="IPR002474">
    <property type="entry name" value="CarbamoylP_synth_ssu_N"/>
</dbReference>
<dbReference type="GO" id="GO:0006541">
    <property type="term" value="P:glutamine metabolic process"/>
    <property type="evidence" value="ECO:0007669"/>
    <property type="project" value="InterPro"/>
</dbReference>
<accession>A0A101ERS6</accession>
<evidence type="ECO:0000259" key="14">
    <source>
        <dbReference type="SMART" id="SM01097"/>
    </source>
</evidence>
<dbReference type="Gene3D" id="3.50.30.20">
    <property type="entry name" value="Carbamoyl-phosphate synthase small subunit, N-terminal domain"/>
    <property type="match status" value="1"/>
</dbReference>
<dbReference type="GO" id="GO:0005951">
    <property type="term" value="C:carbamoyl-phosphate synthase complex"/>
    <property type="evidence" value="ECO:0007669"/>
    <property type="project" value="TreeGrafter"/>
</dbReference>
<evidence type="ECO:0000256" key="4">
    <source>
        <dbReference type="ARBA" id="ARBA00022571"/>
    </source>
</evidence>
<evidence type="ECO:0000256" key="2">
    <source>
        <dbReference type="ARBA" id="ARBA00005077"/>
    </source>
</evidence>
<dbReference type="PRINTS" id="PR00099">
    <property type="entry name" value="CPSGATASE"/>
</dbReference>
<feature type="binding site" evidence="13">
    <location>
        <position position="297"/>
    </location>
    <ligand>
        <name>L-glutamine</name>
        <dbReference type="ChEBI" id="CHEBI:58359"/>
    </ligand>
</feature>
<comment type="caution">
    <text evidence="15">The sequence shown here is derived from an EMBL/GenBank/DDBJ whole genome shotgun (WGS) entry which is preliminary data.</text>
</comment>
<dbReference type="CDD" id="cd01744">
    <property type="entry name" value="GATase1_CPSase"/>
    <property type="match status" value="1"/>
</dbReference>
<dbReference type="Proteomes" id="UP000058636">
    <property type="component" value="Unassembled WGS sequence"/>
</dbReference>
<dbReference type="SMART" id="SM01097">
    <property type="entry name" value="CPSase_sm_chain"/>
    <property type="match status" value="1"/>
</dbReference>
<evidence type="ECO:0000313" key="15">
    <source>
        <dbReference type="EMBL" id="KUK23707.1"/>
    </source>
</evidence>
<feature type="active site" evidence="13">
    <location>
        <position position="367"/>
    </location>
</feature>
<feature type="binding site" evidence="13">
    <location>
        <position position="224"/>
    </location>
    <ligand>
        <name>L-glutamine</name>
        <dbReference type="ChEBI" id="CHEBI:58359"/>
    </ligand>
</feature>
<evidence type="ECO:0000256" key="10">
    <source>
        <dbReference type="ARBA" id="ARBA00022975"/>
    </source>
</evidence>
<feature type="active site" evidence="13">
    <location>
        <position position="369"/>
    </location>
</feature>
<evidence type="ECO:0000256" key="1">
    <source>
        <dbReference type="ARBA" id="ARBA00004812"/>
    </source>
</evidence>
<dbReference type="PATRIC" id="fig|93930.3.peg.856"/>
<comment type="subunit">
    <text evidence="11">Heterodimer composed of 2 chains; the small (or glutamine) chain promotes the hydrolysis of glutamine to ammonia, which is used by the large (or ammonia) chain to synthesize carbamoyl phosphate.</text>
</comment>
<comment type="pathway">
    <text evidence="2 13">Amino-acid biosynthesis; L-arginine biosynthesis; carbamoyl phosphate from bicarbonate: step 1/1.</text>
</comment>
<proteinExistence type="inferred from homology"/>
<keyword evidence="5 13" id="KW-0436">Ligase</keyword>
<dbReference type="FunFam" id="3.50.30.20:FF:000001">
    <property type="entry name" value="Carbamoyl-phosphate synthase small chain"/>
    <property type="match status" value="1"/>
</dbReference>
<feature type="active site" description="Nucleophile" evidence="13">
    <location>
        <position position="252"/>
    </location>
</feature>
<feature type="region of interest" description="CPSase" evidence="13">
    <location>
        <begin position="1"/>
        <end position="175"/>
    </location>
</feature>
<comment type="function">
    <text evidence="13">Small subunit of the glutamine-dependent carbamoyl phosphate synthetase (CPSase). CPSase catalyzes the formation of carbamoyl phosphate from the ammonia moiety of glutamine, carbonate, and phosphate donated by ATP, constituting the first step of 2 biosynthetic pathways, one leading to arginine and/or urea and the other to pyrimidine nucleotides. The small subunit (glutamine amidotransferase) binds and cleaves glutamine to supply the large subunit with the substrate ammonia.</text>
</comment>
<dbReference type="EC" id="6.3.5.5" evidence="13"/>
<dbReference type="PROSITE" id="PS51273">
    <property type="entry name" value="GATASE_TYPE_1"/>
    <property type="match status" value="1"/>
</dbReference>
<organism evidence="15 16">
    <name type="scientific">Thermotoga petrophila</name>
    <dbReference type="NCBI Taxonomy" id="93929"/>
    <lineage>
        <taxon>Bacteria</taxon>
        <taxon>Thermotogati</taxon>
        <taxon>Thermotogota</taxon>
        <taxon>Thermotogae</taxon>
        <taxon>Thermotogales</taxon>
        <taxon>Thermotogaceae</taxon>
        <taxon>Thermotoga</taxon>
    </lineage>
</organism>
<dbReference type="PANTHER" id="PTHR11405:SF4">
    <property type="entry name" value="CARBAMOYL-PHOSPHATE SYNTHASE ARGININE-SPECIFIC SMALL CHAIN"/>
    <property type="match status" value="1"/>
</dbReference>
<dbReference type="Pfam" id="PF00117">
    <property type="entry name" value="GATase"/>
    <property type="match status" value="1"/>
</dbReference>
<dbReference type="PANTHER" id="PTHR11405">
    <property type="entry name" value="CARBAMOYLTRANSFERASE FAMILY MEMBER"/>
    <property type="match status" value="1"/>
</dbReference>
<dbReference type="NCBIfam" id="TIGR01368">
    <property type="entry name" value="CPSaseIIsmall"/>
    <property type="match status" value="1"/>
</dbReference>
<dbReference type="PRINTS" id="PR00096">
    <property type="entry name" value="GATASE"/>
</dbReference>
<comment type="similarity">
    <text evidence="3 13">Belongs to the CarA family.</text>
</comment>
<sequence>MSKKALLALEDGSFFFGQSLGAEGETFGELVFNTGMTGYQEVLTDPSYTGQIVVMTYPEIGIYGVNDEDVESDGIKVAGFVVYRSVDTPSNWRATMSFPDYLKKYNIVAIEGVDTRALTRKIRVKGAMKGAISTVDLDPDSLVKRVKESPSIVGRDLAGLVSPKEVIVENPEGDFSVVVLDSGVKWGILRDLKRVGAKVMRVPYSVDIDDIKKLNPDGVLISNGPGDPAALLKTVRLIKDLLKEEIPLAGICLGHQLLGLAVGGRTYKMKFGHRGINHPVKDLRTGRVLITTHNHGFAVDPKSFGLPELGSEDQDANVLTKNLQKISVLEGISPQGIKVEITHISLNDGTMEGMRLVDYPAFSVQYHPEASPGPHDAKYFFEEFKRLIKEVR</sequence>
<dbReference type="NCBIfam" id="NF009475">
    <property type="entry name" value="PRK12838.1"/>
    <property type="match status" value="1"/>
</dbReference>
<dbReference type="AlphaFoldDB" id="A0A101ERS6"/>